<organism evidence="2">
    <name type="scientific">marine sediment metagenome</name>
    <dbReference type="NCBI Taxonomy" id="412755"/>
    <lineage>
        <taxon>unclassified sequences</taxon>
        <taxon>metagenomes</taxon>
        <taxon>ecological metagenomes</taxon>
    </lineage>
</organism>
<comment type="caution">
    <text evidence="2">The sequence shown here is derived from an EMBL/GenBank/DDBJ whole genome shotgun (WGS) entry which is preliminary data.</text>
</comment>
<proteinExistence type="predicted"/>
<reference evidence="2" key="1">
    <citation type="journal article" date="2014" name="Front. Microbiol.">
        <title>High frequency of phylogenetically diverse reductive dehalogenase-homologous genes in deep subseafloor sedimentary metagenomes.</title>
        <authorList>
            <person name="Kawai M."/>
            <person name="Futagami T."/>
            <person name="Toyoda A."/>
            <person name="Takaki Y."/>
            <person name="Nishi S."/>
            <person name="Hori S."/>
            <person name="Arai W."/>
            <person name="Tsubouchi T."/>
            <person name="Morono Y."/>
            <person name="Uchiyama I."/>
            <person name="Ito T."/>
            <person name="Fujiyama A."/>
            <person name="Inagaki F."/>
            <person name="Takami H."/>
        </authorList>
    </citation>
    <scope>NUCLEOTIDE SEQUENCE</scope>
    <source>
        <strain evidence="2">Expedition CK06-06</strain>
    </source>
</reference>
<evidence type="ECO:0000313" key="2">
    <source>
        <dbReference type="EMBL" id="GAH11066.1"/>
    </source>
</evidence>
<evidence type="ECO:0000256" key="1">
    <source>
        <dbReference type="SAM" id="MobiDB-lite"/>
    </source>
</evidence>
<feature type="compositionally biased region" description="Basic and acidic residues" evidence="1">
    <location>
        <begin position="22"/>
        <end position="33"/>
    </location>
</feature>
<name>X1CRL7_9ZZZZ</name>
<feature type="non-terminal residue" evidence="2">
    <location>
        <position position="1"/>
    </location>
</feature>
<protein>
    <submittedName>
        <fullName evidence="2">Uncharacterized protein</fullName>
    </submittedName>
</protein>
<feature type="region of interest" description="Disordered" evidence="1">
    <location>
        <begin position="1"/>
        <end position="33"/>
    </location>
</feature>
<dbReference type="EMBL" id="BART01033787">
    <property type="protein sequence ID" value="GAH11066.1"/>
    <property type="molecule type" value="Genomic_DNA"/>
</dbReference>
<gene>
    <name evidence="2" type="ORF">S01H4_57932</name>
</gene>
<sequence>AIAGPTPGKSLILSLTMKNPKPGKEKDVYKRVL</sequence>
<accession>X1CRL7</accession>
<dbReference type="AlphaFoldDB" id="X1CRL7"/>